<protein>
    <recommendedName>
        <fullName evidence="4">DUF4382 domain-containing protein</fullName>
    </recommendedName>
</protein>
<dbReference type="AlphaFoldDB" id="A0A3A1N818"/>
<dbReference type="OrthoDB" id="820612at2"/>
<reference evidence="2 3" key="1">
    <citation type="submission" date="2018-08" db="EMBL/GenBank/DDBJ databases">
        <title>Proposal of Muricauda 72 sp.nov. and Muricauda NH166 sp.nov., isolated from seawater.</title>
        <authorList>
            <person name="Cheng H."/>
            <person name="Wu Y.-H."/>
            <person name="Guo L.-L."/>
            <person name="Xu X.-W."/>
        </authorList>
    </citation>
    <scope>NUCLEOTIDE SEQUENCE [LARGE SCALE GENOMIC DNA]</scope>
    <source>
        <strain evidence="2 3">KCTC 22173</strain>
    </source>
</reference>
<organism evidence="2 3">
    <name type="scientific">Flagellimonas lutimaris</name>
    <dbReference type="NCBI Taxonomy" id="475082"/>
    <lineage>
        <taxon>Bacteria</taxon>
        <taxon>Pseudomonadati</taxon>
        <taxon>Bacteroidota</taxon>
        <taxon>Flavobacteriia</taxon>
        <taxon>Flavobacteriales</taxon>
        <taxon>Flavobacteriaceae</taxon>
        <taxon>Flagellimonas</taxon>
    </lineage>
</organism>
<evidence type="ECO:0008006" key="4">
    <source>
        <dbReference type="Google" id="ProtNLM"/>
    </source>
</evidence>
<keyword evidence="1" id="KW-0732">Signal</keyword>
<sequence length="319" mass="34103">MKKINKLLFILPALLIVAACTDEDKSPFSLSALEQAAVLRTIDVVSPRNINKSAPESSEFFVEVEADDFQDGTRFASMEVYLSLLDNFVDVDGDTETELDDEDISIPDVLFTTIPASEFTISTESGKPRYRLSINGADAISTLNIGDNLSRVDGGDIIRVRLAMILEDGSVFTSSNVNGNVTGQFFASGFQYDNTIVCILDSPPAGDYTVVMQDSYGDGWQTSSNSGGPGITVTLSNGDEIQVGLCSPYETPSYPCTDDASAGTATVTIPEGLTSADWFFPGDFFGEISFQIYAPSGNLIASYDAGSAEGPIPLNLCNE</sequence>
<name>A0A3A1N818_9FLAO</name>
<proteinExistence type="predicted"/>
<dbReference type="Proteomes" id="UP000266067">
    <property type="component" value="Unassembled WGS sequence"/>
</dbReference>
<keyword evidence="3" id="KW-1185">Reference proteome</keyword>
<gene>
    <name evidence="2" type="ORF">D2V08_14130</name>
</gene>
<feature type="chain" id="PRO_5017341755" description="DUF4382 domain-containing protein" evidence="1">
    <location>
        <begin position="19"/>
        <end position="319"/>
    </location>
</feature>
<dbReference type="RefSeq" id="WP_119608805.1">
    <property type="nucleotide sequence ID" value="NZ_QXFH01000076.1"/>
</dbReference>
<feature type="signal peptide" evidence="1">
    <location>
        <begin position="1"/>
        <end position="18"/>
    </location>
</feature>
<evidence type="ECO:0000313" key="2">
    <source>
        <dbReference type="EMBL" id="RIV31578.1"/>
    </source>
</evidence>
<evidence type="ECO:0000313" key="3">
    <source>
        <dbReference type="Proteomes" id="UP000266067"/>
    </source>
</evidence>
<dbReference type="PROSITE" id="PS51257">
    <property type="entry name" value="PROKAR_LIPOPROTEIN"/>
    <property type="match status" value="1"/>
</dbReference>
<dbReference type="EMBL" id="QXFH01000076">
    <property type="protein sequence ID" value="RIV31578.1"/>
    <property type="molecule type" value="Genomic_DNA"/>
</dbReference>
<comment type="caution">
    <text evidence="2">The sequence shown here is derived from an EMBL/GenBank/DDBJ whole genome shotgun (WGS) entry which is preliminary data.</text>
</comment>
<accession>A0A3A1N818</accession>
<evidence type="ECO:0000256" key="1">
    <source>
        <dbReference type="SAM" id="SignalP"/>
    </source>
</evidence>